<name>A0A7Z0WST9_9PSEU</name>
<evidence type="ECO:0008006" key="3">
    <source>
        <dbReference type="Google" id="ProtNLM"/>
    </source>
</evidence>
<organism evidence="1 2">
    <name type="scientific">Actinophytocola xinjiangensis</name>
    <dbReference type="NCBI Taxonomy" id="485602"/>
    <lineage>
        <taxon>Bacteria</taxon>
        <taxon>Bacillati</taxon>
        <taxon>Actinomycetota</taxon>
        <taxon>Actinomycetes</taxon>
        <taxon>Pseudonocardiales</taxon>
        <taxon>Pseudonocardiaceae</taxon>
    </lineage>
</organism>
<sequence>MAGDLSAFTSSLSGYGNPFGDDDLGSVMQMIYSAVSEAAMECFDGNTAELGVAGGQLVEMGSEYLNTEQTNEAEFTTLRGEVGG</sequence>
<dbReference type="AlphaFoldDB" id="A0A7Z0WST9"/>
<reference evidence="1 2" key="1">
    <citation type="submission" date="2016-12" db="EMBL/GenBank/DDBJ databases">
        <title>The draft genome sequence of Actinophytocola xinjiangensis.</title>
        <authorList>
            <person name="Wang W."/>
            <person name="Yuan L."/>
        </authorList>
    </citation>
    <scope>NUCLEOTIDE SEQUENCE [LARGE SCALE GENOMIC DNA]</scope>
    <source>
        <strain evidence="1 2">CGMCC 4.4663</strain>
    </source>
</reference>
<proteinExistence type="predicted"/>
<dbReference type="Proteomes" id="UP000185696">
    <property type="component" value="Unassembled WGS sequence"/>
</dbReference>
<gene>
    <name evidence="1" type="ORF">BLA60_03925</name>
</gene>
<keyword evidence="2" id="KW-1185">Reference proteome</keyword>
<accession>A0A7Z0WST9</accession>
<protein>
    <recommendedName>
        <fullName evidence="3">Excreted virulence factor EspC (Type VII ESX diderm)</fullName>
    </recommendedName>
</protein>
<evidence type="ECO:0000313" key="1">
    <source>
        <dbReference type="EMBL" id="OLF14293.1"/>
    </source>
</evidence>
<comment type="caution">
    <text evidence="1">The sequence shown here is derived from an EMBL/GenBank/DDBJ whole genome shotgun (WGS) entry which is preliminary data.</text>
</comment>
<evidence type="ECO:0000313" key="2">
    <source>
        <dbReference type="Proteomes" id="UP000185696"/>
    </source>
</evidence>
<dbReference type="EMBL" id="MSIF01000001">
    <property type="protein sequence ID" value="OLF14293.1"/>
    <property type="molecule type" value="Genomic_DNA"/>
</dbReference>